<dbReference type="InterPro" id="IPR023606">
    <property type="entry name" value="CoA-Trfase_III_dom_1_sf"/>
</dbReference>
<dbReference type="PANTHER" id="PTHR48228">
    <property type="entry name" value="SUCCINYL-COA--D-CITRAMALATE COA-TRANSFERASE"/>
    <property type="match status" value="1"/>
</dbReference>
<comment type="caution">
    <text evidence="3">The sequence shown here is derived from an EMBL/GenBank/DDBJ whole genome shotgun (WGS) entry which is preliminary data.</text>
</comment>
<evidence type="ECO:0000313" key="4">
    <source>
        <dbReference type="Proteomes" id="UP000749559"/>
    </source>
</evidence>
<name>A0A8J1XU74_OWEFU</name>
<dbReference type="AlphaFoldDB" id="A0A8J1XU74"/>
<accession>A0A8J1XU74</accession>
<dbReference type="PANTHER" id="PTHR48228:SF5">
    <property type="entry name" value="ALPHA-METHYLACYL-COA RACEMASE"/>
    <property type="match status" value="1"/>
</dbReference>
<evidence type="ECO:0000313" key="3">
    <source>
        <dbReference type="EMBL" id="CAH1796896.1"/>
    </source>
</evidence>
<protein>
    <submittedName>
        <fullName evidence="3">Uncharacterized protein</fullName>
    </submittedName>
</protein>
<proteinExistence type="inferred from homology"/>
<organism evidence="3 4">
    <name type="scientific">Owenia fusiformis</name>
    <name type="common">Polychaete worm</name>
    <dbReference type="NCBI Taxonomy" id="6347"/>
    <lineage>
        <taxon>Eukaryota</taxon>
        <taxon>Metazoa</taxon>
        <taxon>Spiralia</taxon>
        <taxon>Lophotrochozoa</taxon>
        <taxon>Annelida</taxon>
        <taxon>Polychaeta</taxon>
        <taxon>Sedentaria</taxon>
        <taxon>Canalipalpata</taxon>
        <taxon>Sabellida</taxon>
        <taxon>Oweniida</taxon>
        <taxon>Oweniidae</taxon>
        <taxon>Owenia</taxon>
    </lineage>
</organism>
<comment type="similarity">
    <text evidence="1">Belongs to the CoA-transferase III family.</text>
</comment>
<dbReference type="Pfam" id="PF02515">
    <property type="entry name" value="CoA_transf_3"/>
    <property type="match status" value="1"/>
</dbReference>
<keyword evidence="4" id="KW-1185">Reference proteome</keyword>
<evidence type="ECO:0000256" key="2">
    <source>
        <dbReference type="SAM" id="MobiDB-lite"/>
    </source>
</evidence>
<reference evidence="3" key="1">
    <citation type="submission" date="2022-03" db="EMBL/GenBank/DDBJ databases">
        <authorList>
            <person name="Martin C."/>
        </authorList>
    </citation>
    <scope>NUCLEOTIDE SEQUENCE</scope>
</reference>
<sequence length="380" mass="41012">MALKGIKVIELAGLAPAPYCGLILSDFGANVIRVDKTKTADNIDKLCRGKRSIAIDLKNQSGVNTLKRLCGSADVLIEPFRKGVMEKLGLGPRELLSDNPRLIYARLTGYGQSGVLSERAGHDINYLAISGVLSRLGRKDGNPHPPVNLLADFAGGGLTCALGIAMALFERSNSGKGQVIDANMVEGAAYIASFLWATKLGGLVQGGPRGTNRLDGGAPFYNTYCTKDGKYIAVGALEPKFYAQFIKGLGLDPDEAFQMNNFDEMRDKFSKIFATKTRDEWSAIFDDTDACVTPILEMDEAANHPHNTSRNYFKVDKDGAHFPGPAPSLSRTPATVKTTHQPSVGEHTLEVLMEAGFKSEEVEQLATQGAIEQCKPESKL</sequence>
<feature type="compositionally biased region" description="Polar residues" evidence="2">
    <location>
        <begin position="329"/>
        <end position="342"/>
    </location>
</feature>
<dbReference type="OrthoDB" id="16747at2759"/>
<dbReference type="InterPro" id="IPR044855">
    <property type="entry name" value="CoA-Trfase_III_dom3_sf"/>
</dbReference>
<dbReference type="Gene3D" id="3.30.1540.10">
    <property type="entry name" value="formyl-coa transferase, domain 3"/>
    <property type="match status" value="1"/>
</dbReference>
<evidence type="ECO:0000256" key="1">
    <source>
        <dbReference type="ARBA" id="ARBA00008383"/>
    </source>
</evidence>
<dbReference type="InterPro" id="IPR050509">
    <property type="entry name" value="CoA-transferase_III"/>
</dbReference>
<gene>
    <name evidence="3" type="ORF">OFUS_LOCUS21258</name>
</gene>
<feature type="region of interest" description="Disordered" evidence="2">
    <location>
        <begin position="323"/>
        <end position="342"/>
    </location>
</feature>
<dbReference type="InterPro" id="IPR003673">
    <property type="entry name" value="CoA-Trfase_fam_III"/>
</dbReference>
<dbReference type="Proteomes" id="UP000749559">
    <property type="component" value="Unassembled WGS sequence"/>
</dbReference>
<dbReference type="EMBL" id="CAIIXF020000010">
    <property type="protein sequence ID" value="CAH1796896.1"/>
    <property type="molecule type" value="Genomic_DNA"/>
</dbReference>
<dbReference type="SUPFAM" id="SSF89796">
    <property type="entry name" value="CoA-transferase family III (CaiB/BaiF)"/>
    <property type="match status" value="1"/>
</dbReference>
<dbReference type="Gene3D" id="3.40.50.10540">
    <property type="entry name" value="Crotonobetainyl-coa:carnitine coa-transferase, domain 1"/>
    <property type="match status" value="2"/>
</dbReference>
<dbReference type="GO" id="GO:0003824">
    <property type="term" value="F:catalytic activity"/>
    <property type="evidence" value="ECO:0007669"/>
    <property type="project" value="InterPro"/>
</dbReference>